<feature type="transmembrane region" description="Helical" evidence="7">
    <location>
        <begin position="574"/>
        <end position="593"/>
    </location>
</feature>
<evidence type="ECO:0000256" key="4">
    <source>
        <dbReference type="ARBA" id="ARBA00022989"/>
    </source>
</evidence>
<feature type="transmembrane region" description="Helical" evidence="7">
    <location>
        <begin position="614"/>
        <end position="634"/>
    </location>
</feature>
<feature type="transmembrane region" description="Helical" evidence="7">
    <location>
        <begin position="408"/>
        <end position="428"/>
    </location>
</feature>
<name>A0A2P7YSH2_9ASCO</name>
<dbReference type="Gene3D" id="1.20.1740.10">
    <property type="entry name" value="Amino acid/polyamine transporter I"/>
    <property type="match status" value="1"/>
</dbReference>
<feature type="transmembrane region" description="Helical" evidence="7">
    <location>
        <begin position="367"/>
        <end position="388"/>
    </location>
</feature>
<dbReference type="GeneID" id="36565615"/>
<evidence type="ECO:0000313" key="10">
    <source>
        <dbReference type="Proteomes" id="UP000241107"/>
    </source>
</evidence>
<feature type="transmembrane region" description="Helical" evidence="7">
    <location>
        <begin position="303"/>
        <end position="323"/>
    </location>
</feature>
<keyword evidence="3 7" id="KW-0812">Transmembrane</keyword>
<evidence type="ECO:0000256" key="3">
    <source>
        <dbReference type="ARBA" id="ARBA00022692"/>
    </source>
</evidence>
<protein>
    <recommendedName>
        <fullName evidence="8">Amino acid transporter transmembrane domain-containing protein</fullName>
    </recommendedName>
</protein>
<evidence type="ECO:0000256" key="5">
    <source>
        <dbReference type="ARBA" id="ARBA00023136"/>
    </source>
</evidence>
<evidence type="ECO:0000256" key="6">
    <source>
        <dbReference type="SAM" id="MobiDB-lite"/>
    </source>
</evidence>
<reference evidence="9 10" key="1">
    <citation type="submission" date="2018-03" db="EMBL/GenBank/DDBJ databases">
        <title>Candida pseudohaemulonii genome assembly and annotation.</title>
        <authorList>
            <person name="Munoz J.F."/>
            <person name="Gade L.G."/>
            <person name="Chow N.A."/>
            <person name="Litvintseva A.P."/>
            <person name="Loparev V.N."/>
            <person name="Cuomo C.A."/>
        </authorList>
    </citation>
    <scope>NUCLEOTIDE SEQUENCE [LARGE SCALE GENOMIC DNA]</scope>
    <source>
        <strain evidence="9 10">B12108</strain>
    </source>
</reference>
<gene>
    <name evidence="9" type="ORF">C7M61_002226</name>
</gene>
<keyword evidence="10" id="KW-1185">Reference proteome</keyword>
<dbReference type="PANTHER" id="PTHR22950">
    <property type="entry name" value="AMINO ACID TRANSPORTER"/>
    <property type="match status" value="1"/>
</dbReference>
<feature type="transmembrane region" description="Helical" evidence="7">
    <location>
        <begin position="343"/>
        <end position="360"/>
    </location>
</feature>
<feature type="region of interest" description="Disordered" evidence="6">
    <location>
        <begin position="1"/>
        <end position="51"/>
    </location>
</feature>
<feature type="transmembrane region" description="Helical" evidence="7">
    <location>
        <begin position="232"/>
        <end position="251"/>
    </location>
</feature>
<dbReference type="GO" id="GO:0005302">
    <property type="term" value="F:L-tyrosine transmembrane transporter activity"/>
    <property type="evidence" value="ECO:0007669"/>
    <property type="project" value="TreeGrafter"/>
</dbReference>
<accession>A0A2P7YSH2</accession>
<evidence type="ECO:0000256" key="7">
    <source>
        <dbReference type="SAM" id="Phobius"/>
    </source>
</evidence>
<feature type="transmembrane region" description="Helical" evidence="7">
    <location>
        <begin position="481"/>
        <end position="503"/>
    </location>
</feature>
<dbReference type="EMBL" id="PYFQ01000004">
    <property type="protein sequence ID" value="PSK38921.1"/>
    <property type="molecule type" value="Genomic_DNA"/>
</dbReference>
<evidence type="ECO:0000256" key="1">
    <source>
        <dbReference type="ARBA" id="ARBA00004141"/>
    </source>
</evidence>
<feature type="transmembrane region" description="Helical" evidence="7">
    <location>
        <begin position="440"/>
        <end position="461"/>
    </location>
</feature>
<evidence type="ECO:0000259" key="8">
    <source>
        <dbReference type="Pfam" id="PF01490"/>
    </source>
</evidence>
<sequence length="637" mass="71150">MSSNTPRVPENATLGTANGNLAFGSPPADLLKSHPSNPNLSEEGTARLDSKSYDEQINNLLHGGNIDFKTVNKHLVNHEDTLKMQGGDVARYMYQQIENSSTGDKRRTRSSSFLNFDADSRRESMASDINVPGGFRREFIINRSLQKNKRPPNFLTRNFVEFLSIYGHFAGEDFSDEDDEEETDDDASSVNYPEVFDEESLLLAERRIPPPRHRKKKGKVEKKGTASLAKTFFLVFKALVGSGILFLPGAFSNGGLLFSTIALSGFGFLTFLCYIVLIESKEMFKRSSFGELGYITYGKPLKYSIMVSIIISQIGFVATYILFTSENMTSFLKNVAHVEVEKSTVVVAQCLLLIPLVLIRDLTKLSFTSLISSIFIVIGLIIIFYFSGNKLATDGFGPNIVQFDSKNWSMMVGVAVTSFEGIGLILPIQSSMARPERFPYVLALSMIVITTLFVSVGIIGYTAFGDQVRSIIILNLPQGNVSVQLILVLYSVAVFLTAPLQLFPAIKIGESVIFNSRLFLLEEQRNSTSDEGKLYRTSGKYNPHIKWLKNVFRAFSVVLISVISYLNAENIEKFVSFNGCFACIPLVYIYPPMIHLKTFKNQPLSLRATLIKTFDWLLIVVGIIVVIYTTRQILFQI</sequence>
<dbReference type="AlphaFoldDB" id="A0A2P7YSH2"/>
<organism evidence="9 10">
    <name type="scientific">Candidozyma pseudohaemuli</name>
    <dbReference type="NCBI Taxonomy" id="418784"/>
    <lineage>
        <taxon>Eukaryota</taxon>
        <taxon>Fungi</taxon>
        <taxon>Dikarya</taxon>
        <taxon>Ascomycota</taxon>
        <taxon>Saccharomycotina</taxon>
        <taxon>Pichiomycetes</taxon>
        <taxon>Metschnikowiaceae</taxon>
        <taxon>Candidozyma</taxon>
    </lineage>
</organism>
<dbReference type="VEuPathDB" id="FungiDB:C7M61_002226"/>
<comment type="subcellular location">
    <subcellularLocation>
        <location evidence="1">Membrane</location>
        <topology evidence="1">Multi-pass membrane protein</topology>
    </subcellularLocation>
</comment>
<evidence type="ECO:0000313" key="9">
    <source>
        <dbReference type="EMBL" id="PSK38921.1"/>
    </source>
</evidence>
<dbReference type="PANTHER" id="PTHR22950:SF666">
    <property type="entry name" value="VACUOLAR AMINO ACID TRANSPORTER 4"/>
    <property type="match status" value="1"/>
</dbReference>
<dbReference type="Proteomes" id="UP000241107">
    <property type="component" value="Unassembled WGS sequence"/>
</dbReference>
<dbReference type="RefSeq" id="XP_024714107.1">
    <property type="nucleotide sequence ID" value="XM_024857608.1"/>
</dbReference>
<feature type="domain" description="Amino acid transporter transmembrane" evidence="8">
    <location>
        <begin position="225"/>
        <end position="633"/>
    </location>
</feature>
<comment type="similarity">
    <text evidence="2">Belongs to the amino acid/polyamine transporter 2 family.</text>
</comment>
<keyword evidence="5 7" id="KW-0472">Membrane</keyword>
<keyword evidence="4 7" id="KW-1133">Transmembrane helix</keyword>
<dbReference type="GO" id="GO:0005774">
    <property type="term" value="C:vacuolar membrane"/>
    <property type="evidence" value="ECO:0007669"/>
    <property type="project" value="TreeGrafter"/>
</dbReference>
<dbReference type="OrthoDB" id="1684102at2759"/>
<comment type="caution">
    <text evidence="9">The sequence shown here is derived from an EMBL/GenBank/DDBJ whole genome shotgun (WGS) entry which is preliminary data.</text>
</comment>
<evidence type="ECO:0000256" key="2">
    <source>
        <dbReference type="ARBA" id="ARBA00008066"/>
    </source>
</evidence>
<feature type="transmembrane region" description="Helical" evidence="7">
    <location>
        <begin position="257"/>
        <end position="277"/>
    </location>
</feature>
<dbReference type="InterPro" id="IPR013057">
    <property type="entry name" value="AA_transpt_TM"/>
</dbReference>
<proteinExistence type="inferred from homology"/>
<dbReference type="Pfam" id="PF01490">
    <property type="entry name" value="Aa_trans"/>
    <property type="match status" value="1"/>
</dbReference>
<dbReference type="STRING" id="418784.A0A2P7YSH2"/>